<sequence>MEVFFTISILNLYTNPLVDHPKLLPTLLENKEFYDLAVAKFVDVMQWHQDIALDSWAENLLENLIPLVEGVRASLYVASPEEKELTFLTGFALDSSDEVKETLCYGEDLIGQAAKKRESITVAPQVDEGVILDTTTSQIPIRQILVQPIVSNNQLSGVMEVLFFKDPEPEYLEFLKQLNPHIGSNLNLHIQEEKLKSRNNELDEKNKQITSSIKYAKNIQDAILPVVGYFEKAFRDHFILFLPKDIVSGDFYWVSQVENNTFLAVVDCTGHGVAGAFMSMIGNTLLNQIINEKHILEPEQILDVLNHNIRLALKQDTSNNKDGMDLGICRIASPDENGKIAVVYAGAKRPLYTVHQGELVELPGDRYSIGGWFGVDLPEFTNKTITLEVGDVIYITTDGYSDAANERRKKFGRRKLKKLLFAHNEKSMQHQKRFLHQALNDHQLNTEQRDDITVVGVRL</sequence>
<reference evidence="3 4" key="1">
    <citation type="submission" date="2007-01" db="EMBL/GenBank/DDBJ databases">
        <authorList>
            <person name="Haygood M."/>
            <person name="Podell S."/>
            <person name="Anderson C."/>
            <person name="Hopkinson B."/>
            <person name="Roe K."/>
            <person name="Barbeau K."/>
            <person name="Gaasterland T."/>
            <person name="Ferriera S."/>
            <person name="Johnson J."/>
            <person name="Kravitz S."/>
            <person name="Beeson K."/>
            <person name="Sutton G."/>
            <person name="Rogers Y.-H."/>
            <person name="Friedman R."/>
            <person name="Frazier M."/>
            <person name="Venter J.C."/>
        </authorList>
    </citation>
    <scope>NUCLEOTIDE SEQUENCE [LARGE SCALE GENOMIC DNA]</scope>
    <source>
        <strain evidence="3 4">ATCC 23134</strain>
    </source>
</reference>
<dbReference type="RefSeq" id="WP_002692736.1">
    <property type="nucleotide sequence ID" value="NZ_AAWS01000001.1"/>
</dbReference>
<keyword evidence="3" id="KW-0808">Transferase</keyword>
<dbReference type="Proteomes" id="UP000004095">
    <property type="component" value="Unassembled WGS sequence"/>
</dbReference>
<name>A1ZCB6_MICM2</name>
<dbReference type="Pfam" id="PF07228">
    <property type="entry name" value="SpoIIE"/>
    <property type="match status" value="1"/>
</dbReference>
<organism evidence="3 4">
    <name type="scientific">Microscilla marina ATCC 23134</name>
    <dbReference type="NCBI Taxonomy" id="313606"/>
    <lineage>
        <taxon>Bacteria</taxon>
        <taxon>Pseudomonadati</taxon>
        <taxon>Bacteroidota</taxon>
        <taxon>Cytophagia</taxon>
        <taxon>Cytophagales</taxon>
        <taxon>Microscillaceae</taxon>
        <taxon>Microscilla</taxon>
    </lineage>
</organism>
<gene>
    <name evidence="3" type="ORF">M23134_01947</name>
</gene>
<dbReference type="InterPro" id="IPR029016">
    <property type="entry name" value="GAF-like_dom_sf"/>
</dbReference>
<evidence type="ECO:0000256" key="1">
    <source>
        <dbReference type="ARBA" id="ARBA00022801"/>
    </source>
</evidence>
<dbReference type="SUPFAM" id="SSF55781">
    <property type="entry name" value="GAF domain-like"/>
    <property type="match status" value="1"/>
</dbReference>
<accession>A1ZCB6</accession>
<protein>
    <submittedName>
        <fullName evidence="3">Serine/threonine kinase with GAF domain</fullName>
    </submittedName>
</protein>
<dbReference type="eggNOG" id="COG2203">
    <property type="taxonomic scope" value="Bacteria"/>
</dbReference>
<dbReference type="InterPro" id="IPR052016">
    <property type="entry name" value="Bact_Sigma-Reg"/>
</dbReference>
<dbReference type="eggNOG" id="COG2208">
    <property type="taxonomic scope" value="Bacteria"/>
</dbReference>
<proteinExistence type="predicted"/>
<evidence type="ECO:0000313" key="3">
    <source>
        <dbReference type="EMBL" id="EAY31918.1"/>
    </source>
</evidence>
<dbReference type="EMBL" id="AAWS01000001">
    <property type="protein sequence ID" value="EAY31918.1"/>
    <property type="molecule type" value="Genomic_DNA"/>
</dbReference>
<dbReference type="GO" id="GO:0016301">
    <property type="term" value="F:kinase activity"/>
    <property type="evidence" value="ECO:0007669"/>
    <property type="project" value="UniProtKB-KW"/>
</dbReference>
<dbReference type="PANTHER" id="PTHR43156:SF9">
    <property type="entry name" value="HAMP DOMAIN-CONTAINING PROTEIN"/>
    <property type="match status" value="1"/>
</dbReference>
<dbReference type="SUPFAM" id="SSF81606">
    <property type="entry name" value="PP2C-like"/>
    <property type="match status" value="1"/>
</dbReference>
<evidence type="ECO:0000313" key="4">
    <source>
        <dbReference type="Proteomes" id="UP000004095"/>
    </source>
</evidence>
<dbReference type="AlphaFoldDB" id="A1ZCB6"/>
<dbReference type="SMART" id="SM00331">
    <property type="entry name" value="PP2C_SIG"/>
    <property type="match status" value="1"/>
</dbReference>
<evidence type="ECO:0000259" key="2">
    <source>
        <dbReference type="SMART" id="SM00331"/>
    </source>
</evidence>
<dbReference type="PANTHER" id="PTHR43156">
    <property type="entry name" value="STAGE II SPORULATION PROTEIN E-RELATED"/>
    <property type="match status" value="1"/>
</dbReference>
<keyword evidence="1" id="KW-0378">Hydrolase</keyword>
<dbReference type="InterPro" id="IPR001932">
    <property type="entry name" value="PPM-type_phosphatase-like_dom"/>
</dbReference>
<keyword evidence="3" id="KW-0418">Kinase</keyword>
<dbReference type="GO" id="GO:0016791">
    <property type="term" value="F:phosphatase activity"/>
    <property type="evidence" value="ECO:0007669"/>
    <property type="project" value="TreeGrafter"/>
</dbReference>
<dbReference type="Gene3D" id="3.60.40.10">
    <property type="entry name" value="PPM-type phosphatase domain"/>
    <property type="match status" value="1"/>
</dbReference>
<dbReference type="Gene3D" id="3.30.450.40">
    <property type="match status" value="1"/>
</dbReference>
<keyword evidence="4" id="KW-1185">Reference proteome</keyword>
<comment type="caution">
    <text evidence="3">The sequence shown here is derived from an EMBL/GenBank/DDBJ whole genome shotgun (WGS) entry which is preliminary data.</text>
</comment>
<dbReference type="OrthoDB" id="9763484at2"/>
<dbReference type="InterPro" id="IPR036457">
    <property type="entry name" value="PPM-type-like_dom_sf"/>
</dbReference>
<feature type="domain" description="PPM-type phosphatase" evidence="2">
    <location>
        <begin position="224"/>
        <end position="459"/>
    </location>
</feature>